<proteinExistence type="predicted"/>
<dbReference type="AlphaFoldDB" id="A0A9K3I0X0"/>
<sequence length="135" mass="15649">MVYDPKRFKLGPKNFSVDVWGSFFSQKSFWPGPGPAHKTLRLLSGSRLVNQQTVRHDQFLVLFHSLPRTPQPDSPPLDDCGLHHRPYDGDIEEKKWKNISKEKDHQQLIMLVLMENLQGKKIHLIIILSDPNPLF</sequence>
<dbReference type="Proteomes" id="UP000215914">
    <property type="component" value="Unassembled WGS sequence"/>
</dbReference>
<evidence type="ECO:0000313" key="2">
    <source>
        <dbReference type="Proteomes" id="UP000215914"/>
    </source>
</evidence>
<evidence type="ECO:0000313" key="1">
    <source>
        <dbReference type="EMBL" id="KAF5788141.1"/>
    </source>
</evidence>
<reference evidence="1" key="2">
    <citation type="submission" date="2020-06" db="EMBL/GenBank/DDBJ databases">
        <title>Helianthus annuus Genome sequencing and assembly Release 2.</title>
        <authorList>
            <person name="Gouzy J."/>
            <person name="Langlade N."/>
            <person name="Munos S."/>
        </authorList>
    </citation>
    <scope>NUCLEOTIDE SEQUENCE</scope>
    <source>
        <tissue evidence="1">Leaves</tissue>
    </source>
</reference>
<dbReference type="EMBL" id="MNCJ02000325">
    <property type="protein sequence ID" value="KAF5788141.1"/>
    <property type="molecule type" value="Genomic_DNA"/>
</dbReference>
<dbReference type="Gramene" id="mRNA:HanXRQr2_Chr10g0460691">
    <property type="protein sequence ID" value="mRNA:HanXRQr2_Chr10g0460691"/>
    <property type="gene ID" value="HanXRQr2_Chr10g0460691"/>
</dbReference>
<name>A0A9K3I0X0_HELAN</name>
<reference evidence="1" key="1">
    <citation type="journal article" date="2017" name="Nature">
        <title>The sunflower genome provides insights into oil metabolism, flowering and Asterid evolution.</title>
        <authorList>
            <person name="Badouin H."/>
            <person name="Gouzy J."/>
            <person name="Grassa C.J."/>
            <person name="Murat F."/>
            <person name="Staton S.E."/>
            <person name="Cottret L."/>
            <person name="Lelandais-Briere C."/>
            <person name="Owens G.L."/>
            <person name="Carrere S."/>
            <person name="Mayjonade B."/>
            <person name="Legrand L."/>
            <person name="Gill N."/>
            <person name="Kane N.C."/>
            <person name="Bowers J.E."/>
            <person name="Hubner S."/>
            <person name="Bellec A."/>
            <person name="Berard A."/>
            <person name="Berges H."/>
            <person name="Blanchet N."/>
            <person name="Boniface M.C."/>
            <person name="Brunel D."/>
            <person name="Catrice O."/>
            <person name="Chaidir N."/>
            <person name="Claudel C."/>
            <person name="Donnadieu C."/>
            <person name="Faraut T."/>
            <person name="Fievet G."/>
            <person name="Helmstetter N."/>
            <person name="King M."/>
            <person name="Knapp S.J."/>
            <person name="Lai Z."/>
            <person name="Le Paslier M.C."/>
            <person name="Lippi Y."/>
            <person name="Lorenzon L."/>
            <person name="Mandel J.R."/>
            <person name="Marage G."/>
            <person name="Marchand G."/>
            <person name="Marquand E."/>
            <person name="Bret-Mestries E."/>
            <person name="Morien E."/>
            <person name="Nambeesan S."/>
            <person name="Nguyen T."/>
            <person name="Pegot-Espagnet P."/>
            <person name="Pouilly N."/>
            <person name="Raftis F."/>
            <person name="Sallet E."/>
            <person name="Schiex T."/>
            <person name="Thomas J."/>
            <person name="Vandecasteele C."/>
            <person name="Vares D."/>
            <person name="Vear F."/>
            <person name="Vautrin S."/>
            <person name="Crespi M."/>
            <person name="Mangin B."/>
            <person name="Burke J.M."/>
            <person name="Salse J."/>
            <person name="Munos S."/>
            <person name="Vincourt P."/>
            <person name="Rieseberg L.H."/>
            <person name="Langlade N.B."/>
        </authorList>
    </citation>
    <scope>NUCLEOTIDE SEQUENCE</scope>
    <source>
        <tissue evidence="1">Leaves</tissue>
    </source>
</reference>
<protein>
    <submittedName>
        <fullName evidence="1">Uncharacterized protein</fullName>
    </submittedName>
</protein>
<keyword evidence="2" id="KW-1185">Reference proteome</keyword>
<accession>A0A9K3I0X0</accession>
<organism evidence="1 2">
    <name type="scientific">Helianthus annuus</name>
    <name type="common">Common sunflower</name>
    <dbReference type="NCBI Taxonomy" id="4232"/>
    <lineage>
        <taxon>Eukaryota</taxon>
        <taxon>Viridiplantae</taxon>
        <taxon>Streptophyta</taxon>
        <taxon>Embryophyta</taxon>
        <taxon>Tracheophyta</taxon>
        <taxon>Spermatophyta</taxon>
        <taxon>Magnoliopsida</taxon>
        <taxon>eudicotyledons</taxon>
        <taxon>Gunneridae</taxon>
        <taxon>Pentapetalae</taxon>
        <taxon>asterids</taxon>
        <taxon>campanulids</taxon>
        <taxon>Asterales</taxon>
        <taxon>Asteraceae</taxon>
        <taxon>Asteroideae</taxon>
        <taxon>Heliantheae alliance</taxon>
        <taxon>Heliantheae</taxon>
        <taxon>Helianthus</taxon>
    </lineage>
</organism>
<comment type="caution">
    <text evidence="1">The sequence shown here is derived from an EMBL/GenBank/DDBJ whole genome shotgun (WGS) entry which is preliminary data.</text>
</comment>
<gene>
    <name evidence="1" type="ORF">HanXRQr2_Chr10g0460691</name>
</gene>